<evidence type="ECO:0000256" key="3">
    <source>
        <dbReference type="ARBA" id="ARBA00023125"/>
    </source>
</evidence>
<dbReference type="PANTHER" id="PTHR30136:SF34">
    <property type="entry name" value="TRANSCRIPTIONAL REGULATOR"/>
    <property type="match status" value="1"/>
</dbReference>
<dbReference type="GO" id="GO:0003700">
    <property type="term" value="F:DNA-binding transcription factor activity"/>
    <property type="evidence" value="ECO:0007669"/>
    <property type="project" value="TreeGrafter"/>
</dbReference>
<name>A0A838A7K6_9PSEU</name>
<dbReference type="Pfam" id="PF09339">
    <property type="entry name" value="HTH_IclR"/>
    <property type="match status" value="1"/>
</dbReference>
<feature type="domain" description="IclR-ED" evidence="8">
    <location>
        <begin position="72"/>
        <end position="256"/>
    </location>
</feature>
<reference evidence="9 10" key="1">
    <citation type="submission" date="2020-07" db="EMBL/GenBank/DDBJ databases">
        <title>Genome of Haloechinothrix sp.</title>
        <authorList>
            <person name="Tang S.-K."/>
            <person name="Yang L."/>
            <person name="Zhu W.-Y."/>
        </authorList>
    </citation>
    <scope>NUCLEOTIDE SEQUENCE [LARGE SCALE GENOMIC DNA]</scope>
    <source>
        <strain evidence="9 10">YIM 98757</strain>
    </source>
</reference>
<evidence type="ECO:0000259" key="7">
    <source>
        <dbReference type="PROSITE" id="PS51077"/>
    </source>
</evidence>
<dbReference type="PANTHER" id="PTHR30136">
    <property type="entry name" value="HELIX-TURN-HELIX TRANSCRIPTIONAL REGULATOR, ICLR FAMILY"/>
    <property type="match status" value="1"/>
</dbReference>
<dbReference type="SUPFAM" id="SSF46785">
    <property type="entry name" value="Winged helix' DNA-binding domain"/>
    <property type="match status" value="1"/>
</dbReference>
<evidence type="ECO:0000256" key="5">
    <source>
        <dbReference type="ARBA" id="ARBA00058938"/>
    </source>
</evidence>
<keyword evidence="4" id="KW-0804">Transcription</keyword>
<keyword evidence="1" id="KW-0319">Glycerol metabolism</keyword>
<comment type="function">
    <text evidence="5">May be an activator protein for the gylABX operon.</text>
</comment>
<keyword evidence="2" id="KW-0805">Transcription regulation</keyword>
<keyword evidence="10" id="KW-1185">Reference proteome</keyword>
<dbReference type="InterPro" id="IPR050707">
    <property type="entry name" value="HTH_MetabolicPath_Reg"/>
</dbReference>
<proteinExistence type="predicted"/>
<dbReference type="InterPro" id="IPR011991">
    <property type="entry name" value="ArsR-like_HTH"/>
</dbReference>
<dbReference type="SUPFAM" id="SSF55781">
    <property type="entry name" value="GAF domain-like"/>
    <property type="match status" value="1"/>
</dbReference>
<dbReference type="RefSeq" id="WP_180891208.1">
    <property type="nucleotide sequence ID" value="NZ_JACCKD010000001.1"/>
</dbReference>
<dbReference type="EMBL" id="JACCKD010000001">
    <property type="protein sequence ID" value="MBA0124331.1"/>
    <property type="molecule type" value="Genomic_DNA"/>
</dbReference>
<dbReference type="InterPro" id="IPR014757">
    <property type="entry name" value="Tscrpt_reg_IclR_C"/>
</dbReference>
<dbReference type="GO" id="GO:0046278">
    <property type="term" value="P:3,4-dihydroxybenzoate metabolic process"/>
    <property type="evidence" value="ECO:0007669"/>
    <property type="project" value="InterPro"/>
</dbReference>
<dbReference type="InterPro" id="IPR005471">
    <property type="entry name" value="Tscrpt_reg_IclR_N"/>
</dbReference>
<dbReference type="InterPro" id="IPR036390">
    <property type="entry name" value="WH_DNA-bd_sf"/>
</dbReference>
<gene>
    <name evidence="9" type="ORF">H0B56_02115</name>
</gene>
<dbReference type="GO" id="GO:0045893">
    <property type="term" value="P:positive regulation of DNA-templated transcription"/>
    <property type="evidence" value="ECO:0007669"/>
    <property type="project" value="InterPro"/>
</dbReference>
<sequence length="258" mass="28240">MVKPDNRDDYIQSIERGLSVILAFANHHPQLSLSALAEATGLSKPTVRRIVLTLEELGYLRREGRLYSLTPHVLSLGNAYLSSMNLTEVAQPFMEEVTSTTGQTCSMAALDGEDAVYIARVPAGRVMSITLTTGTRLPAYATSMGRVLLAGLADGEIDRYLGQVTLHPLTPRTVTDVDRLREMLFEVREHGWALVDQELEEGVRSFSAPVRDSTNRVVASLSMSCHAANVSMETIHNEYLPVVIKAAAEISTRLGATR</sequence>
<dbReference type="InterPro" id="IPR036388">
    <property type="entry name" value="WH-like_DNA-bd_sf"/>
</dbReference>
<evidence type="ECO:0000259" key="8">
    <source>
        <dbReference type="PROSITE" id="PS51078"/>
    </source>
</evidence>
<accession>A0A838A7K6</accession>
<dbReference type="Proteomes" id="UP000582974">
    <property type="component" value="Unassembled WGS sequence"/>
</dbReference>
<dbReference type="Pfam" id="PF01614">
    <property type="entry name" value="IclR_C"/>
    <property type="match status" value="1"/>
</dbReference>
<evidence type="ECO:0000256" key="2">
    <source>
        <dbReference type="ARBA" id="ARBA00023015"/>
    </source>
</evidence>
<dbReference type="AlphaFoldDB" id="A0A838A7K6"/>
<comment type="caution">
    <text evidence="9">The sequence shown here is derived from an EMBL/GenBank/DDBJ whole genome shotgun (WGS) entry which is preliminary data.</text>
</comment>
<organism evidence="9 10">
    <name type="scientific">Haloechinothrix aidingensis</name>
    <dbReference type="NCBI Taxonomy" id="2752311"/>
    <lineage>
        <taxon>Bacteria</taxon>
        <taxon>Bacillati</taxon>
        <taxon>Actinomycetota</taxon>
        <taxon>Actinomycetes</taxon>
        <taxon>Pseudonocardiales</taxon>
        <taxon>Pseudonocardiaceae</taxon>
        <taxon>Haloechinothrix</taxon>
    </lineage>
</organism>
<dbReference type="InterPro" id="IPR029016">
    <property type="entry name" value="GAF-like_dom_sf"/>
</dbReference>
<dbReference type="GO" id="GO:0003677">
    <property type="term" value="F:DNA binding"/>
    <property type="evidence" value="ECO:0007669"/>
    <property type="project" value="UniProtKB-KW"/>
</dbReference>
<evidence type="ECO:0000256" key="1">
    <source>
        <dbReference type="ARBA" id="ARBA00022798"/>
    </source>
</evidence>
<dbReference type="NCBIfam" id="TIGR02431">
    <property type="entry name" value="pcaR_pcaU"/>
    <property type="match status" value="1"/>
</dbReference>
<dbReference type="FunFam" id="1.10.10.10:FF:000056">
    <property type="entry name" value="IclR family transcriptional regulator"/>
    <property type="match status" value="1"/>
</dbReference>
<dbReference type="Gene3D" id="3.30.450.40">
    <property type="match status" value="1"/>
</dbReference>
<dbReference type="Gene3D" id="1.10.10.10">
    <property type="entry name" value="Winged helix-like DNA-binding domain superfamily/Winged helix DNA-binding domain"/>
    <property type="match status" value="1"/>
</dbReference>
<dbReference type="PROSITE" id="PS51077">
    <property type="entry name" value="HTH_ICLR"/>
    <property type="match status" value="1"/>
</dbReference>
<protein>
    <recommendedName>
        <fullName evidence="6">Glycerol operon regulatory protein</fullName>
    </recommendedName>
</protein>
<dbReference type="GO" id="GO:0045892">
    <property type="term" value="P:negative regulation of DNA-templated transcription"/>
    <property type="evidence" value="ECO:0007669"/>
    <property type="project" value="TreeGrafter"/>
</dbReference>
<dbReference type="GO" id="GO:0006071">
    <property type="term" value="P:glycerol metabolic process"/>
    <property type="evidence" value="ECO:0007669"/>
    <property type="project" value="UniProtKB-KW"/>
</dbReference>
<feature type="domain" description="HTH iclR-type" evidence="7">
    <location>
        <begin position="11"/>
        <end position="71"/>
    </location>
</feature>
<evidence type="ECO:0000256" key="6">
    <source>
        <dbReference type="ARBA" id="ARBA00070406"/>
    </source>
</evidence>
<evidence type="ECO:0000313" key="9">
    <source>
        <dbReference type="EMBL" id="MBA0124331.1"/>
    </source>
</evidence>
<keyword evidence="3" id="KW-0238">DNA-binding</keyword>
<evidence type="ECO:0000256" key="4">
    <source>
        <dbReference type="ARBA" id="ARBA00023163"/>
    </source>
</evidence>
<evidence type="ECO:0000313" key="10">
    <source>
        <dbReference type="Proteomes" id="UP000582974"/>
    </source>
</evidence>
<dbReference type="SMART" id="SM00346">
    <property type="entry name" value="HTH_ICLR"/>
    <property type="match status" value="1"/>
</dbReference>
<dbReference type="CDD" id="cd00090">
    <property type="entry name" value="HTH_ARSR"/>
    <property type="match status" value="1"/>
</dbReference>
<dbReference type="InterPro" id="IPR012794">
    <property type="entry name" value="PcaR_PcaU"/>
</dbReference>
<dbReference type="PROSITE" id="PS51078">
    <property type="entry name" value="ICLR_ED"/>
    <property type="match status" value="1"/>
</dbReference>